<evidence type="ECO:0000313" key="2">
    <source>
        <dbReference type="Proteomes" id="UP000201191"/>
    </source>
</evidence>
<keyword evidence="2" id="KW-1185">Reference proteome</keyword>
<dbReference type="EMBL" id="KM502589">
    <property type="protein sequence ID" value="AIW01885.1"/>
    <property type="molecule type" value="Genomic_DNA"/>
</dbReference>
<dbReference type="KEGG" id="vg:26131772"/>
<dbReference type="RefSeq" id="YP_009177810.1">
    <property type="nucleotide sequence ID" value="NC_028269.1"/>
</dbReference>
<sequence length="113" mass="11912">MSAITEGYGTLHKNGVGVIANGISDGAKMALVEAHRKLGAPTSDCVEGLELWSWDLDTGEVALDNYVGKSVRKGKMANDKNEVVMTVKALVAQEKARKTLAKRRLAKGGAGGE</sequence>
<reference evidence="1 2" key="1">
    <citation type="journal article" date="2014" name="J. Virol.">
        <title>Three novel virophage genomes discovered from Yellowstone Lake metagenomes.</title>
        <authorList>
            <person name="Zhou J."/>
            <person name="Sun D."/>
            <person name="Childers A."/>
            <person name="McDermott T.R."/>
            <person name="Wang Y."/>
            <person name="Liles M.R."/>
        </authorList>
    </citation>
    <scope>NUCLEOTIDE SEQUENCE [LARGE SCALE GENOMIC DNA]</scope>
</reference>
<dbReference type="Proteomes" id="UP000201191">
    <property type="component" value="Segment"/>
</dbReference>
<dbReference type="GeneID" id="26131772"/>
<name>A0A0A0RL40_9VIRU</name>
<proteinExistence type="predicted"/>
<gene>
    <name evidence="1" type="ORF">YSLV5_ORF27</name>
</gene>
<organism evidence="1 2">
    <name type="scientific">Yellowstone Lake virophage 5</name>
    <dbReference type="NCBI Taxonomy" id="1557033"/>
    <lineage>
        <taxon>Viruses</taxon>
        <taxon>Varidnaviria</taxon>
        <taxon>Bamfordvirae</taxon>
        <taxon>Preplasmiviricota</taxon>
        <taxon>Polisuviricotina</taxon>
        <taxon>Virophaviricetes</taxon>
        <taxon>Priklausovirales</taxon>
        <taxon>Burtonviroviridae</taxon>
        <taxon>Burquivirus</taxon>
        <taxon>Burquivirus flavolapense</taxon>
    </lineage>
</organism>
<accession>A0A0A0RL40</accession>
<evidence type="ECO:0000313" key="1">
    <source>
        <dbReference type="EMBL" id="AIW01885.1"/>
    </source>
</evidence>
<protein>
    <submittedName>
        <fullName evidence="1">Uncharacterized protein</fullName>
    </submittedName>
</protein>